<sequence length="167" mass="17331">MKLALVTTTLVLVVIIATEVELANVRGIKAPMAQRWRKAPTNKVRHRPGPKRFLRKPAAATKSKGHTHKGHATRSKTQKTGQKVKNPMGKGSTKMDKVMTTMMVTQIGTALTNSAVSIAQTSLGLKGSGNNSTGLENVDAGMSGTGGMDGMGGMGGMGGMPGMGGMI</sequence>
<name>A0A131YFL1_RHIAP</name>
<feature type="region of interest" description="Disordered" evidence="1">
    <location>
        <begin position="36"/>
        <end position="93"/>
    </location>
</feature>
<feature type="signal peptide" evidence="2">
    <location>
        <begin position="1"/>
        <end position="22"/>
    </location>
</feature>
<organism evidence="3">
    <name type="scientific">Rhipicephalus appendiculatus</name>
    <name type="common">Brown ear tick</name>
    <dbReference type="NCBI Taxonomy" id="34631"/>
    <lineage>
        <taxon>Eukaryota</taxon>
        <taxon>Metazoa</taxon>
        <taxon>Ecdysozoa</taxon>
        <taxon>Arthropoda</taxon>
        <taxon>Chelicerata</taxon>
        <taxon>Arachnida</taxon>
        <taxon>Acari</taxon>
        <taxon>Parasitiformes</taxon>
        <taxon>Ixodida</taxon>
        <taxon>Ixodoidea</taxon>
        <taxon>Ixodidae</taxon>
        <taxon>Rhipicephalinae</taxon>
        <taxon>Rhipicephalus</taxon>
        <taxon>Rhipicephalus</taxon>
    </lineage>
</organism>
<reference evidence="3" key="1">
    <citation type="journal article" date="2016" name="Ticks Tick Borne Dis.">
        <title>De novo assembly and annotation of the salivary gland transcriptome of Rhipicephalus appendiculatus male and female ticks during blood feeding.</title>
        <authorList>
            <person name="de Castro M.H."/>
            <person name="de Klerk D."/>
            <person name="Pienaar R."/>
            <person name="Latif A.A."/>
            <person name="Rees D.J."/>
            <person name="Mans B.J."/>
        </authorList>
    </citation>
    <scope>NUCLEOTIDE SEQUENCE</scope>
    <source>
        <tissue evidence="3">Salivary glands</tissue>
    </source>
</reference>
<dbReference type="AlphaFoldDB" id="A0A131YFL1"/>
<feature type="compositionally biased region" description="Basic residues" evidence="1">
    <location>
        <begin position="63"/>
        <end position="77"/>
    </location>
</feature>
<feature type="compositionally biased region" description="Basic residues" evidence="1">
    <location>
        <begin position="36"/>
        <end position="55"/>
    </location>
</feature>
<keyword evidence="2" id="KW-0732">Signal</keyword>
<proteinExistence type="predicted"/>
<evidence type="ECO:0008006" key="4">
    <source>
        <dbReference type="Google" id="ProtNLM"/>
    </source>
</evidence>
<accession>A0A131YFL1</accession>
<evidence type="ECO:0000256" key="2">
    <source>
        <dbReference type="SAM" id="SignalP"/>
    </source>
</evidence>
<evidence type="ECO:0000313" key="3">
    <source>
        <dbReference type="EMBL" id="JAP77318.1"/>
    </source>
</evidence>
<protein>
    <recommendedName>
        <fullName evidence="4">Glycine rich superfamily member</fullName>
    </recommendedName>
</protein>
<evidence type="ECO:0000256" key="1">
    <source>
        <dbReference type="SAM" id="MobiDB-lite"/>
    </source>
</evidence>
<dbReference type="EMBL" id="GEDV01011239">
    <property type="protein sequence ID" value="JAP77318.1"/>
    <property type="molecule type" value="Transcribed_RNA"/>
</dbReference>
<feature type="chain" id="PRO_5007284985" description="Glycine rich superfamily member" evidence="2">
    <location>
        <begin position="23"/>
        <end position="167"/>
    </location>
</feature>